<dbReference type="Proteomes" id="UP001519460">
    <property type="component" value="Unassembled WGS sequence"/>
</dbReference>
<evidence type="ECO:0000313" key="3">
    <source>
        <dbReference type="Proteomes" id="UP001519460"/>
    </source>
</evidence>
<dbReference type="EMBL" id="JACVVK020000034">
    <property type="protein sequence ID" value="KAK7500868.1"/>
    <property type="molecule type" value="Genomic_DNA"/>
</dbReference>
<name>A0ABD0LPD5_9CAEN</name>
<feature type="compositionally biased region" description="Basic and acidic residues" evidence="1">
    <location>
        <begin position="1"/>
        <end position="20"/>
    </location>
</feature>
<organism evidence="2 3">
    <name type="scientific">Batillaria attramentaria</name>
    <dbReference type="NCBI Taxonomy" id="370345"/>
    <lineage>
        <taxon>Eukaryota</taxon>
        <taxon>Metazoa</taxon>
        <taxon>Spiralia</taxon>
        <taxon>Lophotrochozoa</taxon>
        <taxon>Mollusca</taxon>
        <taxon>Gastropoda</taxon>
        <taxon>Caenogastropoda</taxon>
        <taxon>Sorbeoconcha</taxon>
        <taxon>Cerithioidea</taxon>
        <taxon>Batillariidae</taxon>
        <taxon>Batillaria</taxon>
    </lineage>
</organism>
<dbReference type="AlphaFoldDB" id="A0ABD0LPD5"/>
<gene>
    <name evidence="2" type="ORF">BaRGS_00007748</name>
</gene>
<accession>A0ABD0LPD5</accession>
<sequence length="64" mass="6988">MWLAREHTDDTKKGGKEKKAACSLHPQDLVPDPGIGKARNSVTGPSREAAPANVTRRSRHEAQQ</sequence>
<feature type="non-terminal residue" evidence="2">
    <location>
        <position position="64"/>
    </location>
</feature>
<proteinExistence type="predicted"/>
<reference evidence="2 3" key="1">
    <citation type="journal article" date="2023" name="Sci. Data">
        <title>Genome assembly of the Korean intertidal mud-creeper Batillaria attramentaria.</title>
        <authorList>
            <person name="Patra A.K."/>
            <person name="Ho P.T."/>
            <person name="Jun S."/>
            <person name="Lee S.J."/>
            <person name="Kim Y."/>
            <person name="Won Y.J."/>
        </authorList>
    </citation>
    <scope>NUCLEOTIDE SEQUENCE [LARGE SCALE GENOMIC DNA]</scope>
    <source>
        <strain evidence="2">Wonlab-2016</strain>
    </source>
</reference>
<keyword evidence="3" id="KW-1185">Reference proteome</keyword>
<comment type="caution">
    <text evidence="2">The sequence shown here is derived from an EMBL/GenBank/DDBJ whole genome shotgun (WGS) entry which is preliminary data.</text>
</comment>
<feature type="region of interest" description="Disordered" evidence="1">
    <location>
        <begin position="1"/>
        <end position="64"/>
    </location>
</feature>
<evidence type="ECO:0000313" key="2">
    <source>
        <dbReference type="EMBL" id="KAK7500868.1"/>
    </source>
</evidence>
<evidence type="ECO:0000256" key="1">
    <source>
        <dbReference type="SAM" id="MobiDB-lite"/>
    </source>
</evidence>
<protein>
    <submittedName>
        <fullName evidence="2">Uncharacterized protein</fullName>
    </submittedName>
</protein>